<accession>A0ABV7ZE83</accession>
<gene>
    <name evidence="13" type="ORF">ACFOSB_17280</name>
</gene>
<dbReference type="PROSITE" id="PS51163">
    <property type="entry name" value="YRDC"/>
    <property type="match status" value="1"/>
</dbReference>
<comment type="subcellular location">
    <subcellularLocation>
        <location evidence="1">Cytoplasm</location>
    </subcellularLocation>
</comment>
<evidence type="ECO:0000313" key="14">
    <source>
        <dbReference type="Proteomes" id="UP001595803"/>
    </source>
</evidence>
<sequence length="211" mass="21494">MPEHPPSIDPAQPLPDLLAHAVRVLQSGGVVAYPSETVWGLAAHPDAPGGIGRLVEVKGRDPLKPLQVSCVDARTACRLAHRDEALLTLAALWPGPLTVVARASDHCPPALAPDGHVGLRVPDHPVARALLAAVGGMLVTTSCNVSGHAPAATEADARATGLADVVLPDGGVPAAGLASTVVRLPGAAIVRHGSVSAQEIHALLARGHRRP</sequence>
<evidence type="ECO:0000256" key="8">
    <source>
        <dbReference type="ARBA" id="ARBA00022741"/>
    </source>
</evidence>
<keyword evidence="8" id="KW-0547">Nucleotide-binding</keyword>
<comment type="catalytic activity">
    <reaction evidence="11">
        <text>L-threonine + hydrogencarbonate + ATP = L-threonylcarbamoyladenylate + diphosphate + H2O</text>
        <dbReference type="Rhea" id="RHEA:36407"/>
        <dbReference type="ChEBI" id="CHEBI:15377"/>
        <dbReference type="ChEBI" id="CHEBI:17544"/>
        <dbReference type="ChEBI" id="CHEBI:30616"/>
        <dbReference type="ChEBI" id="CHEBI:33019"/>
        <dbReference type="ChEBI" id="CHEBI:57926"/>
        <dbReference type="ChEBI" id="CHEBI:73682"/>
        <dbReference type="EC" id="2.7.7.87"/>
    </reaction>
</comment>
<evidence type="ECO:0000256" key="7">
    <source>
        <dbReference type="ARBA" id="ARBA00022695"/>
    </source>
</evidence>
<evidence type="ECO:0000256" key="11">
    <source>
        <dbReference type="ARBA" id="ARBA00048366"/>
    </source>
</evidence>
<keyword evidence="7 13" id="KW-0548">Nucleotidyltransferase</keyword>
<protein>
    <recommendedName>
        <fullName evidence="10">L-threonylcarbamoyladenylate synthase</fullName>
        <ecNumber evidence="3">2.7.7.87</ecNumber>
    </recommendedName>
    <alternativeName>
        <fullName evidence="10">L-threonylcarbamoyladenylate synthase</fullName>
    </alternativeName>
</protein>
<dbReference type="PANTHER" id="PTHR17490">
    <property type="entry name" value="SUA5"/>
    <property type="match status" value="1"/>
</dbReference>
<evidence type="ECO:0000256" key="6">
    <source>
        <dbReference type="ARBA" id="ARBA00022694"/>
    </source>
</evidence>
<evidence type="ECO:0000256" key="2">
    <source>
        <dbReference type="ARBA" id="ARBA00007663"/>
    </source>
</evidence>
<keyword evidence="6" id="KW-0819">tRNA processing</keyword>
<evidence type="ECO:0000256" key="1">
    <source>
        <dbReference type="ARBA" id="ARBA00004496"/>
    </source>
</evidence>
<dbReference type="Gene3D" id="3.90.870.10">
    <property type="entry name" value="DHBP synthase"/>
    <property type="match status" value="1"/>
</dbReference>
<comment type="similarity">
    <text evidence="2">Belongs to the SUA5 family.</text>
</comment>
<dbReference type="GO" id="GO:0061710">
    <property type="term" value="F:L-threonylcarbamoyladenylate synthase"/>
    <property type="evidence" value="ECO:0007669"/>
    <property type="project" value="UniProtKB-EC"/>
</dbReference>
<keyword evidence="14" id="KW-1185">Reference proteome</keyword>
<dbReference type="InterPro" id="IPR050156">
    <property type="entry name" value="TC-AMP_synthase_SUA5"/>
</dbReference>
<keyword evidence="9" id="KW-0067">ATP-binding</keyword>
<comment type="caution">
    <text evidence="13">The sequence shown here is derived from an EMBL/GenBank/DDBJ whole genome shotgun (WGS) entry which is preliminary data.</text>
</comment>
<proteinExistence type="inferred from homology"/>
<keyword evidence="5 13" id="KW-0808">Transferase</keyword>
<evidence type="ECO:0000313" key="13">
    <source>
        <dbReference type="EMBL" id="MFC3834611.1"/>
    </source>
</evidence>
<evidence type="ECO:0000256" key="4">
    <source>
        <dbReference type="ARBA" id="ARBA00022490"/>
    </source>
</evidence>
<evidence type="ECO:0000256" key="5">
    <source>
        <dbReference type="ARBA" id="ARBA00022679"/>
    </source>
</evidence>
<organism evidence="13 14">
    <name type="scientific">Deinococcus rufus</name>
    <dbReference type="NCBI Taxonomy" id="2136097"/>
    <lineage>
        <taxon>Bacteria</taxon>
        <taxon>Thermotogati</taxon>
        <taxon>Deinococcota</taxon>
        <taxon>Deinococci</taxon>
        <taxon>Deinococcales</taxon>
        <taxon>Deinococcaceae</taxon>
        <taxon>Deinococcus</taxon>
    </lineage>
</organism>
<name>A0ABV7ZE83_9DEIO</name>
<reference evidence="14" key="1">
    <citation type="journal article" date="2019" name="Int. J. Syst. Evol. Microbiol.">
        <title>The Global Catalogue of Microorganisms (GCM) 10K type strain sequencing project: providing services to taxonomists for standard genome sequencing and annotation.</title>
        <authorList>
            <consortium name="The Broad Institute Genomics Platform"/>
            <consortium name="The Broad Institute Genome Sequencing Center for Infectious Disease"/>
            <person name="Wu L."/>
            <person name="Ma J."/>
        </authorList>
    </citation>
    <scope>NUCLEOTIDE SEQUENCE [LARGE SCALE GENOMIC DNA]</scope>
    <source>
        <strain evidence="14">CCTCC AB 2017081</strain>
    </source>
</reference>
<feature type="domain" description="YrdC-like" evidence="12">
    <location>
        <begin position="15"/>
        <end position="195"/>
    </location>
</feature>
<dbReference type="Proteomes" id="UP001595803">
    <property type="component" value="Unassembled WGS sequence"/>
</dbReference>
<dbReference type="SUPFAM" id="SSF55821">
    <property type="entry name" value="YrdC/RibB"/>
    <property type="match status" value="1"/>
</dbReference>
<keyword evidence="4" id="KW-0963">Cytoplasm</keyword>
<dbReference type="EMBL" id="JBHRZG010000024">
    <property type="protein sequence ID" value="MFC3834611.1"/>
    <property type="molecule type" value="Genomic_DNA"/>
</dbReference>
<evidence type="ECO:0000259" key="12">
    <source>
        <dbReference type="PROSITE" id="PS51163"/>
    </source>
</evidence>
<dbReference type="RefSeq" id="WP_322472366.1">
    <property type="nucleotide sequence ID" value="NZ_JBHRZG010000024.1"/>
</dbReference>
<dbReference type="PANTHER" id="PTHR17490:SF16">
    <property type="entry name" value="THREONYLCARBAMOYL-AMP SYNTHASE"/>
    <property type="match status" value="1"/>
</dbReference>
<evidence type="ECO:0000256" key="10">
    <source>
        <dbReference type="ARBA" id="ARBA00029774"/>
    </source>
</evidence>
<evidence type="ECO:0000256" key="3">
    <source>
        <dbReference type="ARBA" id="ARBA00012584"/>
    </source>
</evidence>
<dbReference type="InterPro" id="IPR006070">
    <property type="entry name" value="Sua5-like_dom"/>
</dbReference>
<dbReference type="InterPro" id="IPR017945">
    <property type="entry name" value="DHBP_synth_RibB-like_a/b_dom"/>
</dbReference>
<dbReference type="Pfam" id="PF01300">
    <property type="entry name" value="Sua5_yciO_yrdC"/>
    <property type="match status" value="1"/>
</dbReference>
<evidence type="ECO:0000256" key="9">
    <source>
        <dbReference type="ARBA" id="ARBA00022840"/>
    </source>
</evidence>
<dbReference type="EC" id="2.7.7.87" evidence="3"/>